<keyword evidence="3" id="KW-1185">Reference proteome</keyword>
<dbReference type="InterPro" id="IPR007138">
    <property type="entry name" value="ABM_dom"/>
</dbReference>
<dbReference type="InterPro" id="IPR011008">
    <property type="entry name" value="Dimeric_a/b-barrel"/>
</dbReference>
<evidence type="ECO:0000313" key="2">
    <source>
        <dbReference type="EMBL" id="MFC7418683.1"/>
    </source>
</evidence>
<feature type="domain" description="ABM" evidence="1">
    <location>
        <begin position="2"/>
        <end position="91"/>
    </location>
</feature>
<sequence>MIILNVFFEINPAHKDAFLALLNTMVVESIKEDGCRYYQLWQNHAQPLNFALIEHWEGKDCLLSHQKTPHWIAFNDQVNNYLSRAYDEHHYT</sequence>
<protein>
    <submittedName>
        <fullName evidence="2">Quinol monooxygenase</fullName>
        <ecNumber evidence="2">1.-.-.-</ecNumber>
    </submittedName>
</protein>
<dbReference type="PANTHER" id="PTHR33336:SF15">
    <property type="entry name" value="ABM DOMAIN-CONTAINING PROTEIN"/>
    <property type="match status" value="1"/>
</dbReference>
<dbReference type="Proteomes" id="UP001596473">
    <property type="component" value="Unassembled WGS sequence"/>
</dbReference>
<evidence type="ECO:0000313" key="3">
    <source>
        <dbReference type="Proteomes" id="UP001596473"/>
    </source>
</evidence>
<accession>A0ABW2QSH8</accession>
<dbReference type="Gene3D" id="3.30.70.100">
    <property type="match status" value="1"/>
</dbReference>
<dbReference type="Pfam" id="PF03992">
    <property type="entry name" value="ABM"/>
    <property type="match status" value="1"/>
</dbReference>
<dbReference type="EC" id="1.-.-.-" evidence="2"/>
<dbReference type="GO" id="GO:0004497">
    <property type="term" value="F:monooxygenase activity"/>
    <property type="evidence" value="ECO:0007669"/>
    <property type="project" value="UniProtKB-KW"/>
</dbReference>
<dbReference type="PROSITE" id="PS51725">
    <property type="entry name" value="ABM"/>
    <property type="match status" value="1"/>
</dbReference>
<gene>
    <name evidence="2" type="ORF">ACFQNF_02165</name>
</gene>
<keyword evidence="2" id="KW-0560">Oxidoreductase</keyword>
<dbReference type="PANTHER" id="PTHR33336">
    <property type="entry name" value="QUINOL MONOOXYGENASE YGIN-RELATED"/>
    <property type="match status" value="1"/>
</dbReference>
<proteinExistence type="predicted"/>
<dbReference type="SUPFAM" id="SSF54909">
    <property type="entry name" value="Dimeric alpha+beta barrel"/>
    <property type="match status" value="1"/>
</dbReference>
<dbReference type="RefSeq" id="WP_380185786.1">
    <property type="nucleotide sequence ID" value="NZ_JBHTBQ010000004.1"/>
</dbReference>
<comment type="caution">
    <text evidence="2">The sequence shown here is derived from an EMBL/GenBank/DDBJ whole genome shotgun (WGS) entry which is preliminary data.</text>
</comment>
<evidence type="ECO:0000259" key="1">
    <source>
        <dbReference type="PROSITE" id="PS51725"/>
    </source>
</evidence>
<name>A0ABW2QSH8_9NEIS</name>
<keyword evidence="2" id="KW-0503">Monooxygenase</keyword>
<dbReference type="InterPro" id="IPR050744">
    <property type="entry name" value="AI-2_Isomerase_LsrG"/>
</dbReference>
<dbReference type="EMBL" id="JBHTBQ010000004">
    <property type="protein sequence ID" value="MFC7418683.1"/>
    <property type="molecule type" value="Genomic_DNA"/>
</dbReference>
<organism evidence="2 3">
    <name type="scientific">Iodobacter arcticus</name>
    <dbReference type="NCBI Taxonomy" id="590593"/>
    <lineage>
        <taxon>Bacteria</taxon>
        <taxon>Pseudomonadati</taxon>
        <taxon>Pseudomonadota</taxon>
        <taxon>Betaproteobacteria</taxon>
        <taxon>Neisseriales</taxon>
        <taxon>Chitinibacteraceae</taxon>
        <taxon>Iodobacter</taxon>
    </lineage>
</organism>
<reference evidence="3" key="1">
    <citation type="journal article" date="2019" name="Int. J. Syst. Evol. Microbiol.">
        <title>The Global Catalogue of Microorganisms (GCM) 10K type strain sequencing project: providing services to taxonomists for standard genome sequencing and annotation.</title>
        <authorList>
            <consortium name="The Broad Institute Genomics Platform"/>
            <consortium name="The Broad Institute Genome Sequencing Center for Infectious Disease"/>
            <person name="Wu L."/>
            <person name="Ma J."/>
        </authorList>
    </citation>
    <scope>NUCLEOTIDE SEQUENCE [LARGE SCALE GENOMIC DNA]</scope>
    <source>
        <strain evidence="3">CCUG 62945</strain>
    </source>
</reference>